<keyword evidence="5" id="KW-1185">Reference proteome</keyword>
<evidence type="ECO:0000256" key="1">
    <source>
        <dbReference type="PROSITE-ProRule" id="PRU00221"/>
    </source>
</evidence>
<dbReference type="InterPro" id="IPR036322">
    <property type="entry name" value="WD40_repeat_dom_sf"/>
</dbReference>
<dbReference type="PROSITE" id="PS50082">
    <property type="entry name" value="WD_REPEATS_2"/>
    <property type="match status" value="2"/>
</dbReference>
<dbReference type="EMBL" id="JAPFFF010000015">
    <property type="protein sequence ID" value="KAK8866871.1"/>
    <property type="molecule type" value="Genomic_DNA"/>
</dbReference>
<dbReference type="InterPro" id="IPR015505">
    <property type="entry name" value="Coronin"/>
</dbReference>
<evidence type="ECO:0000256" key="2">
    <source>
        <dbReference type="RuleBase" id="RU280818"/>
    </source>
</evidence>
<dbReference type="PANTHER" id="PTHR10856">
    <property type="entry name" value="CORONIN"/>
    <property type="match status" value="1"/>
</dbReference>
<dbReference type="SMART" id="SM01167">
    <property type="entry name" value="DUF1900"/>
    <property type="match status" value="1"/>
</dbReference>
<comment type="caution">
    <text evidence="4">The sequence shown here is derived from an EMBL/GenBank/DDBJ whole genome shotgun (WGS) entry which is preliminary data.</text>
</comment>
<feature type="repeat" description="WD" evidence="1">
    <location>
        <begin position="453"/>
        <end position="487"/>
    </location>
</feature>
<dbReference type="SMART" id="SM00320">
    <property type="entry name" value="WD40"/>
    <property type="match status" value="6"/>
</dbReference>
<reference evidence="4 5" key="1">
    <citation type="submission" date="2024-04" db="EMBL/GenBank/DDBJ databases">
        <title>Tritrichomonas musculus Genome.</title>
        <authorList>
            <person name="Alves-Ferreira E."/>
            <person name="Grigg M."/>
            <person name="Lorenzi H."/>
            <person name="Galac M."/>
        </authorList>
    </citation>
    <scope>NUCLEOTIDE SEQUENCE [LARGE SCALE GENOMIC DNA]</scope>
    <source>
        <strain evidence="4 5">EAF2021</strain>
    </source>
</reference>
<dbReference type="InterPro" id="IPR001680">
    <property type="entry name" value="WD40_rpt"/>
</dbReference>
<evidence type="ECO:0000313" key="5">
    <source>
        <dbReference type="Proteomes" id="UP001470230"/>
    </source>
</evidence>
<keyword evidence="1 2" id="KW-0853">WD repeat</keyword>
<dbReference type="InterPro" id="IPR015943">
    <property type="entry name" value="WD40/YVTN_repeat-like_dom_sf"/>
</dbReference>
<feature type="compositionally biased region" description="Acidic residues" evidence="3">
    <location>
        <begin position="819"/>
        <end position="831"/>
    </location>
</feature>
<accession>A0ABR2IPM9</accession>
<dbReference type="Pfam" id="PF16300">
    <property type="entry name" value="WD40_4"/>
    <property type="match status" value="2"/>
</dbReference>
<evidence type="ECO:0000256" key="3">
    <source>
        <dbReference type="SAM" id="MobiDB-lite"/>
    </source>
</evidence>
<comment type="similarity">
    <text evidence="2">Belongs to the WD repeat coronin family.</text>
</comment>
<dbReference type="Gene3D" id="2.130.10.10">
    <property type="entry name" value="YVTN repeat-like/Quinoprotein amine dehydrogenase"/>
    <property type="match status" value="2"/>
</dbReference>
<feature type="region of interest" description="Disordered" evidence="3">
    <location>
        <begin position="799"/>
        <end position="831"/>
    </location>
</feature>
<keyword evidence="2" id="KW-0677">Repeat</keyword>
<proteinExistence type="inferred from homology"/>
<evidence type="ECO:0000313" key="4">
    <source>
        <dbReference type="EMBL" id="KAK8866871.1"/>
    </source>
</evidence>
<protein>
    <recommendedName>
        <fullName evidence="2">Coronin</fullName>
    </recommendedName>
</protein>
<organism evidence="4 5">
    <name type="scientific">Tritrichomonas musculus</name>
    <dbReference type="NCBI Taxonomy" id="1915356"/>
    <lineage>
        <taxon>Eukaryota</taxon>
        <taxon>Metamonada</taxon>
        <taxon>Parabasalia</taxon>
        <taxon>Tritrichomonadida</taxon>
        <taxon>Tritrichomonadidae</taxon>
        <taxon>Tritrichomonas</taxon>
    </lineage>
</organism>
<dbReference type="PANTHER" id="PTHR10856:SF0">
    <property type="entry name" value="CORONIN"/>
    <property type="match status" value="1"/>
</dbReference>
<dbReference type="Pfam" id="PF00400">
    <property type="entry name" value="WD40"/>
    <property type="match status" value="2"/>
</dbReference>
<name>A0ABR2IPM9_9EUKA</name>
<feature type="repeat" description="WD" evidence="1">
    <location>
        <begin position="155"/>
        <end position="196"/>
    </location>
</feature>
<dbReference type="Proteomes" id="UP001470230">
    <property type="component" value="Unassembled WGS sequence"/>
</dbReference>
<sequence>MYPNLSANLLTDQQINEIDVQKDNYLFDVSSRYYACPGNDQKNLTVTCVPTGNTTKFGLRQPRVKAPGQRASCLLFSPYAPSTLFIGTTNGVASIFDLPEKQLNRDLSKPVATKDFKDEIKCAAYHPLVSDLIIIGFRSGKLQVYDKKLDEPLLVLEHGRPLNAVAWSDDGKLVFALYVDMVLKVWDARKKESLCEVKVSAARGLGFLQALPNRRVLVSFSASGKQELRIYDDKAASLASRQVGVNGTPLSVTYHFSGVIVANASRETKLYIIDSNTLQDVCVYTHSVGIDNATFDHMKPDPDGNVLLRCSLLNITNCISRVSFTLPKTPIEFPPYPVYESSLDAKSWLEGTDGQLKTIDLLPTAKPQETVVVEEKKPAAPQTFYKYLKCSPDPPSQYYIDLPVGQAPNPEFNELACNGKEFAFIGASKTPQIYFLPLNKPGRFPSKCVSQITDPHGSGISTMSYSPFNDRLFVSGGDDCKCKLWKLPDEWVEAIHDPALSLNHNRKVTIAKFSECTNNLLLTATPQPEIYMWDINNEKQIRNFSSLCKDSVQDVVLNEFSSQVYAIQRDGTLIAFDPRAEKPEIQSTIAHKNGGRHRRLLNIPDFGYLASFGSSNRGERQLCIWDVKNLEKPLKSVEFDMSSGSLLPMYEEGAGIIYLGGKGDGHIRFVELCHDDRIVASQGAYETSEPERGLFLLPRKMCDVMGCECSRMLKLATESMHTLHWRVLRSHNEFFQDSIYPPVRNTSKPLFEIVDWQNGAADIFPMIDFQPPNTKKYSEVAHQFNKQVRRKTFEEIQEENKKNAPITMDDIVAAAPEISSDDESSSDNDAW</sequence>
<gene>
    <name evidence="4" type="ORF">M9Y10_009839</name>
</gene>
<dbReference type="SUPFAM" id="SSF50978">
    <property type="entry name" value="WD40 repeat-like"/>
    <property type="match status" value="2"/>
</dbReference>